<proteinExistence type="predicted"/>
<dbReference type="OrthoDB" id="10364424at2759"/>
<protein>
    <submittedName>
        <fullName evidence="1">Uncharacterized protein</fullName>
    </submittedName>
</protein>
<keyword evidence="2" id="KW-1185">Reference proteome</keyword>
<dbReference type="EMBL" id="JTDE01002494">
    <property type="protein sequence ID" value="KAF7257287.1"/>
    <property type="molecule type" value="Genomic_DNA"/>
</dbReference>
<comment type="caution">
    <text evidence="1">The sequence shown here is derived from an EMBL/GenBank/DDBJ whole genome shotgun (WGS) entry which is preliminary data.</text>
</comment>
<reference evidence="1" key="1">
    <citation type="submission" date="2019-07" db="EMBL/GenBank/DDBJ databases">
        <title>Annotation for the trematode Paragonimus miyazaki's.</title>
        <authorList>
            <person name="Choi Y.-J."/>
        </authorList>
    </citation>
    <scope>NUCLEOTIDE SEQUENCE</scope>
    <source>
        <strain evidence="1">Japan</strain>
    </source>
</reference>
<sequence length="243" mass="27797">MMYKKLLEPDADFLENYASNLIDDMVTKLLTNQPEDPLDFIVCKYLLGVCYHTSLHLSILIPENNISIKELVNELGGVSHQSSSFTLKCKTVYDKVSRIKSAQNSQCVGEVISALVRDLIKNTFGSEWFLSHFKLERCVYMSFLNFKKLLETTLIFRDFTTLCNKLFHTPHVSLTDVARLIDDITKNSEFELSEIAECLPNLRVSEACITKTASISIQSEEQNSIKYEDFMKNAIELFISRLP</sequence>
<dbReference type="AlphaFoldDB" id="A0A8S9Z2C4"/>
<organism evidence="1 2">
    <name type="scientific">Paragonimus skrjabini miyazakii</name>
    <dbReference type="NCBI Taxonomy" id="59628"/>
    <lineage>
        <taxon>Eukaryota</taxon>
        <taxon>Metazoa</taxon>
        <taxon>Spiralia</taxon>
        <taxon>Lophotrochozoa</taxon>
        <taxon>Platyhelminthes</taxon>
        <taxon>Trematoda</taxon>
        <taxon>Digenea</taxon>
        <taxon>Plagiorchiida</taxon>
        <taxon>Troglotremata</taxon>
        <taxon>Troglotrematidae</taxon>
        <taxon>Paragonimus</taxon>
    </lineage>
</organism>
<evidence type="ECO:0000313" key="1">
    <source>
        <dbReference type="EMBL" id="KAF7257287.1"/>
    </source>
</evidence>
<name>A0A8S9Z2C4_9TREM</name>
<evidence type="ECO:0000313" key="2">
    <source>
        <dbReference type="Proteomes" id="UP000822476"/>
    </source>
</evidence>
<dbReference type="Proteomes" id="UP000822476">
    <property type="component" value="Unassembled WGS sequence"/>
</dbReference>
<accession>A0A8S9Z2C4</accession>
<gene>
    <name evidence="1" type="ORF">EG68_05273</name>
</gene>